<feature type="domain" description="FBD" evidence="1">
    <location>
        <begin position="352"/>
        <end position="390"/>
    </location>
</feature>
<dbReference type="InterPro" id="IPR050232">
    <property type="entry name" value="FBL13/AtMIF1-like"/>
</dbReference>
<dbReference type="InterPro" id="IPR006566">
    <property type="entry name" value="FBD"/>
</dbReference>
<protein>
    <submittedName>
        <fullName evidence="3">Uncharacterized protein</fullName>
    </submittedName>
</protein>
<dbReference type="AlphaFoldDB" id="A0A4Y7L7A6"/>
<dbReference type="Pfam" id="PF24758">
    <property type="entry name" value="LRR_At5g56370"/>
    <property type="match status" value="1"/>
</dbReference>
<dbReference type="PANTHER" id="PTHR31900">
    <property type="entry name" value="F-BOX/RNI SUPERFAMILY PROTEIN-RELATED"/>
    <property type="match status" value="1"/>
</dbReference>
<dbReference type="InterPro" id="IPR055411">
    <property type="entry name" value="LRR_FXL15/At3g58940/PEG3-like"/>
</dbReference>
<organism evidence="3 4">
    <name type="scientific">Papaver somniferum</name>
    <name type="common">Opium poppy</name>
    <dbReference type="NCBI Taxonomy" id="3469"/>
    <lineage>
        <taxon>Eukaryota</taxon>
        <taxon>Viridiplantae</taxon>
        <taxon>Streptophyta</taxon>
        <taxon>Embryophyta</taxon>
        <taxon>Tracheophyta</taxon>
        <taxon>Spermatophyta</taxon>
        <taxon>Magnoliopsida</taxon>
        <taxon>Ranunculales</taxon>
        <taxon>Papaveraceae</taxon>
        <taxon>Papaveroideae</taxon>
        <taxon>Papaver</taxon>
    </lineage>
</organism>
<dbReference type="Proteomes" id="UP000316621">
    <property type="component" value="Chromosome 10"/>
</dbReference>
<proteinExistence type="predicted"/>
<dbReference type="EMBL" id="CM010724">
    <property type="protein sequence ID" value="RZC81066.1"/>
    <property type="molecule type" value="Genomic_DNA"/>
</dbReference>
<feature type="domain" description="F-box/LRR-repeat protein 15/At3g58940/PEG3-like LRR" evidence="2">
    <location>
        <begin position="78"/>
        <end position="208"/>
    </location>
</feature>
<dbReference type="PANTHER" id="PTHR31900:SF30">
    <property type="entry name" value="SUPERFAMILY PROTEIN, PUTATIVE-RELATED"/>
    <property type="match status" value="1"/>
</dbReference>
<reference evidence="3 4" key="1">
    <citation type="journal article" date="2018" name="Science">
        <title>The opium poppy genome and morphinan production.</title>
        <authorList>
            <person name="Guo L."/>
            <person name="Winzer T."/>
            <person name="Yang X."/>
            <person name="Li Y."/>
            <person name="Ning Z."/>
            <person name="He Z."/>
            <person name="Teodor R."/>
            <person name="Lu Y."/>
            <person name="Bowser T.A."/>
            <person name="Graham I.A."/>
            <person name="Ye K."/>
        </authorList>
    </citation>
    <scope>NUCLEOTIDE SEQUENCE [LARGE SCALE GENOMIC DNA]</scope>
    <source>
        <strain evidence="4">cv. HN1</strain>
        <tissue evidence="3">Leaves</tissue>
    </source>
</reference>
<dbReference type="OMA" id="SYAEEPG"/>
<accession>A0A4Y7L7A6</accession>
<evidence type="ECO:0000313" key="4">
    <source>
        <dbReference type="Proteomes" id="UP000316621"/>
    </source>
</evidence>
<evidence type="ECO:0000259" key="2">
    <source>
        <dbReference type="Pfam" id="PF24758"/>
    </source>
</evidence>
<dbReference type="Pfam" id="PF08387">
    <property type="entry name" value="FBD"/>
    <property type="match status" value="1"/>
</dbReference>
<dbReference type="Gramene" id="RZC81066">
    <property type="protein sequence ID" value="RZC81066"/>
    <property type="gene ID" value="C5167_043647"/>
</dbReference>
<name>A0A4Y7L7A6_PAPSO</name>
<evidence type="ECO:0000313" key="3">
    <source>
        <dbReference type="EMBL" id="RZC81066.1"/>
    </source>
</evidence>
<sequence>MVSTSVLAKQWRYRWTSVPVIDFHSLGSRYVSEARRPKRINAYMDFVDRVLSFHQDNNSIKKFSLNFDGLFDASRVQGWISNVLIRHKVEELVLIAPIPITFHPFIFTCESLTLLQLHMDCNLHLPKSVSFPKLKILRLGVLLENEQFIHMLLSSSPILEELSLRVSFWKIQQLSIFGSNMKRLFIQNAMHKYFDIQINAPNLQSFKYSSMLARDFVSQSFSTLLDAEIIIQRSAGNGETGDQLRCSVTKLFNSVSHVKYLKISEYGLKFLTYQDHFLKSLSPFYNLIHLEVTTAASHFGGGFHDEVILPCWTVETLFKFLHVSPNMESLIFVDGFCDYEAYPSDEWSLDLVPHCLLRHLKSIEFHGCFWNQAEKDLVRLFLKNANVLQTFMSLETFKELHTWFAEALSVDEGATTYPPGLIKMGSRIVYFSWVVAALLVTSFSTVPGLNKLATTSPPAWIPNSIVTGISYLASDITKLDTAPKVSRVLT</sequence>
<gene>
    <name evidence="3" type="ORF">C5167_043647</name>
</gene>
<evidence type="ECO:0000259" key="1">
    <source>
        <dbReference type="Pfam" id="PF08387"/>
    </source>
</evidence>
<keyword evidence="4" id="KW-1185">Reference proteome</keyword>